<keyword evidence="2" id="KW-1133">Transmembrane helix</keyword>
<evidence type="ECO:0000256" key="1">
    <source>
        <dbReference type="SAM" id="MobiDB-lite"/>
    </source>
</evidence>
<protein>
    <submittedName>
        <fullName evidence="4">Uncharacterized protein</fullName>
    </submittedName>
</protein>
<sequence>MAVEKSNPAILAGLLGAAAFACPATAFAATADGADGGSPLSVIVPFGIGVVTGIAVTRAYQAASARRNAGVGEGAIAADEAVASNEESAAIGDLDDDSLDVTNRLEPIASAEPEYRGRHFRKPGEPAPSIPWGSAIDADASDLSGQLEPADGEATEGDGGEALFSQMSDDERELGETLEPQATGAFHPLADASESQVTGVLEPLDAIQEPEVPEAQAAPAGVSSEEDLTDDSAASTARLRLRQLPQVFDADHPSHASSDYEDVAQNYVRRENFLERMAQRARGVREVLAERFDRDPFEDLPVIERADGTVGDVGTGWWNARLGDSVVYVGGKPAAQVASDELDDTQSLHVPRWMGDVSPKPTHRGVVPSPRPNPAAKARAAVIAQSVAEVDQGMFPAKRSASELDHDDMWEQALSAMGERLEQMTPATPFAGDAIGGIETIDDPEGLEGPTSFIPFRAPAGHPEVVDTETYVDYLIDDEFSHNRSQAARKSSRDYLRVIEGGSQSTEGTNKLARLARRRREGREGSPKHMAGSVREA</sequence>
<feature type="transmembrane region" description="Helical" evidence="2">
    <location>
        <begin position="38"/>
        <end position="57"/>
    </location>
</feature>
<gene>
    <name evidence="4" type="ORF">FYJ68_03615</name>
</gene>
<evidence type="ECO:0000256" key="3">
    <source>
        <dbReference type="SAM" id="SignalP"/>
    </source>
</evidence>
<reference evidence="4 5" key="1">
    <citation type="submission" date="2019-08" db="EMBL/GenBank/DDBJ databases">
        <title>In-depth cultivation of the pig gut microbiome towards novel bacterial diversity and tailored functional studies.</title>
        <authorList>
            <person name="Wylensek D."/>
            <person name="Hitch T.C.A."/>
            <person name="Clavel T."/>
        </authorList>
    </citation>
    <scope>NUCLEOTIDE SEQUENCE [LARGE SCALE GENOMIC DNA]</scope>
    <source>
        <strain evidence="4 5">CA-Schmier-601-WT-1</strain>
    </source>
</reference>
<dbReference type="RefSeq" id="WP_154434052.1">
    <property type="nucleotide sequence ID" value="NZ_VUNC01000002.1"/>
</dbReference>
<feature type="region of interest" description="Disordered" evidence="1">
    <location>
        <begin position="109"/>
        <end position="163"/>
    </location>
</feature>
<keyword evidence="5" id="KW-1185">Reference proteome</keyword>
<feature type="region of interest" description="Disordered" evidence="1">
    <location>
        <begin position="499"/>
        <end position="537"/>
    </location>
</feature>
<dbReference type="EMBL" id="VUNC01000002">
    <property type="protein sequence ID" value="MST72197.1"/>
    <property type="molecule type" value="Genomic_DNA"/>
</dbReference>
<name>A0A6N7X9W9_9ACTN</name>
<proteinExistence type="predicted"/>
<keyword evidence="2" id="KW-0812">Transmembrane</keyword>
<feature type="compositionally biased region" description="Acidic residues" evidence="1">
    <location>
        <begin position="150"/>
        <end position="159"/>
    </location>
</feature>
<accession>A0A6N7X9W9</accession>
<evidence type="ECO:0000313" key="5">
    <source>
        <dbReference type="Proteomes" id="UP000469325"/>
    </source>
</evidence>
<keyword evidence="3" id="KW-0732">Signal</keyword>
<evidence type="ECO:0000313" key="4">
    <source>
        <dbReference type="EMBL" id="MST72197.1"/>
    </source>
</evidence>
<organism evidence="4 5">
    <name type="scientific">Olsenella porci</name>
    <dbReference type="NCBI Taxonomy" id="2652279"/>
    <lineage>
        <taxon>Bacteria</taxon>
        <taxon>Bacillati</taxon>
        <taxon>Actinomycetota</taxon>
        <taxon>Coriobacteriia</taxon>
        <taxon>Coriobacteriales</taxon>
        <taxon>Atopobiaceae</taxon>
        <taxon>Olsenella</taxon>
    </lineage>
</organism>
<keyword evidence="2" id="KW-0472">Membrane</keyword>
<feature type="chain" id="PRO_5026919819" evidence="3">
    <location>
        <begin position="29"/>
        <end position="537"/>
    </location>
</feature>
<feature type="signal peptide" evidence="3">
    <location>
        <begin position="1"/>
        <end position="28"/>
    </location>
</feature>
<evidence type="ECO:0000256" key="2">
    <source>
        <dbReference type="SAM" id="Phobius"/>
    </source>
</evidence>
<dbReference type="AlphaFoldDB" id="A0A6N7X9W9"/>
<dbReference type="PROSITE" id="PS51257">
    <property type="entry name" value="PROKAR_LIPOPROTEIN"/>
    <property type="match status" value="1"/>
</dbReference>
<dbReference type="Proteomes" id="UP000469325">
    <property type="component" value="Unassembled WGS sequence"/>
</dbReference>
<feature type="region of interest" description="Disordered" evidence="1">
    <location>
        <begin position="213"/>
        <end position="232"/>
    </location>
</feature>
<comment type="caution">
    <text evidence="4">The sequence shown here is derived from an EMBL/GenBank/DDBJ whole genome shotgun (WGS) entry which is preliminary data.</text>
</comment>